<keyword evidence="4 5" id="KW-0472">Membrane</keyword>
<dbReference type="OrthoDB" id="9808637at2"/>
<gene>
    <name evidence="6" type="ORF">Rsw2DRAFT_0683</name>
</gene>
<feature type="transmembrane region" description="Helical" evidence="5">
    <location>
        <begin position="37"/>
        <end position="55"/>
    </location>
</feature>
<dbReference type="EMBL" id="ACYY01000003">
    <property type="protein sequence ID" value="EEW26403.1"/>
    <property type="molecule type" value="Genomic_DNA"/>
</dbReference>
<comment type="subcellular location">
    <subcellularLocation>
        <location evidence="1">Membrane</location>
        <topology evidence="1">Multi-pass membrane protein</topology>
    </subcellularLocation>
</comment>
<dbReference type="InterPro" id="IPR003752">
    <property type="entry name" value="DiS_bond_form_DsbB/BdbC"/>
</dbReference>
<dbReference type="STRING" id="371731.Rsw2DRAFT_0683"/>
<evidence type="ECO:0000313" key="6">
    <source>
        <dbReference type="EMBL" id="EEW26403.1"/>
    </source>
</evidence>
<accession>C8RY05</accession>
<evidence type="ECO:0000256" key="4">
    <source>
        <dbReference type="ARBA" id="ARBA00023136"/>
    </source>
</evidence>
<keyword evidence="7" id="KW-1185">Reference proteome</keyword>
<dbReference type="Gene3D" id="1.20.1550.10">
    <property type="entry name" value="DsbB-like"/>
    <property type="match status" value="1"/>
</dbReference>
<dbReference type="GO" id="GO:0015035">
    <property type="term" value="F:protein-disulfide reductase activity"/>
    <property type="evidence" value="ECO:0007669"/>
    <property type="project" value="InterPro"/>
</dbReference>
<dbReference type="eggNOG" id="COG1495">
    <property type="taxonomic scope" value="Bacteria"/>
</dbReference>
<dbReference type="GO" id="GO:0016020">
    <property type="term" value="C:membrane"/>
    <property type="evidence" value="ECO:0007669"/>
    <property type="project" value="UniProtKB-SubCell"/>
</dbReference>
<evidence type="ECO:0000256" key="5">
    <source>
        <dbReference type="SAM" id="Phobius"/>
    </source>
</evidence>
<keyword evidence="2 5" id="KW-0812">Transmembrane</keyword>
<evidence type="ECO:0000313" key="7">
    <source>
        <dbReference type="Proteomes" id="UP000010121"/>
    </source>
</evidence>
<reference evidence="6 7" key="1">
    <citation type="submission" date="2009-08" db="EMBL/GenBank/DDBJ databases">
        <title>The draft genome of Rhodobacter sp. SW2.</title>
        <authorList>
            <consortium name="US DOE Joint Genome Institute (JGI-PGF)"/>
            <person name="Lucas S."/>
            <person name="Copeland A."/>
            <person name="Lapidus A."/>
            <person name="Glavina del Rio T."/>
            <person name="Tice H."/>
            <person name="Bruce D."/>
            <person name="Goodwin L."/>
            <person name="Pitluck S."/>
            <person name="Larimer F."/>
            <person name="Land M.L."/>
            <person name="Hauser L."/>
            <person name="Emerson D."/>
        </authorList>
    </citation>
    <scope>NUCLEOTIDE SEQUENCE [LARGE SCALE GENOMIC DNA]</scope>
    <source>
        <strain evidence="6 7">SW2</strain>
    </source>
</reference>
<evidence type="ECO:0000256" key="1">
    <source>
        <dbReference type="ARBA" id="ARBA00004141"/>
    </source>
</evidence>
<dbReference type="SUPFAM" id="SSF158442">
    <property type="entry name" value="DsbB-like"/>
    <property type="match status" value="1"/>
</dbReference>
<protein>
    <submittedName>
        <fullName evidence="6">Disulphide bond formation protein DsbB</fullName>
    </submittedName>
</protein>
<dbReference type="RefSeq" id="WP_008028059.1">
    <property type="nucleotide sequence ID" value="NZ_ACYY01000003.1"/>
</dbReference>
<proteinExistence type="predicted"/>
<name>C8RY05_9RHOB</name>
<dbReference type="InterPro" id="IPR023380">
    <property type="entry name" value="DsbB-like_sf"/>
</dbReference>
<dbReference type="GO" id="GO:0006457">
    <property type="term" value="P:protein folding"/>
    <property type="evidence" value="ECO:0007669"/>
    <property type="project" value="InterPro"/>
</dbReference>
<dbReference type="Proteomes" id="UP000010121">
    <property type="component" value="Unassembled WGS sequence"/>
</dbReference>
<dbReference type="InterPro" id="IPR024199">
    <property type="entry name" value="Uncharacterised_DsbB"/>
</dbReference>
<dbReference type="PIRSF" id="PIRSF033913">
    <property type="entry name" value="S-S_format_DsbB"/>
    <property type="match status" value="1"/>
</dbReference>
<dbReference type="Pfam" id="PF02600">
    <property type="entry name" value="DsbB"/>
    <property type="match status" value="1"/>
</dbReference>
<evidence type="ECO:0000256" key="3">
    <source>
        <dbReference type="ARBA" id="ARBA00022989"/>
    </source>
</evidence>
<keyword evidence="3 5" id="KW-1133">Transmembrane helix</keyword>
<dbReference type="AlphaFoldDB" id="C8RY05"/>
<sequence length="153" mass="16042">MRNILILLAVGGSAALLIAAFAAPLWGGPPPCELCLWQRYPHMVAVAIGVLALLLRGRTLPVLGGLAALTTAGIGAYHTGVERHWWAGPASCTSGSVAGVSPEDLLNQILAAPVVRCDEVGFEFLTLSLASWNTLLALGFAVLWFAAASVRRR</sequence>
<feature type="transmembrane region" description="Helical" evidence="5">
    <location>
        <begin position="129"/>
        <end position="150"/>
    </location>
</feature>
<feature type="transmembrane region" description="Helical" evidence="5">
    <location>
        <begin position="62"/>
        <end position="80"/>
    </location>
</feature>
<organism evidence="6 7">
    <name type="scientific">Rhodobacter ferrooxidans</name>
    <dbReference type="NCBI Taxonomy" id="371731"/>
    <lineage>
        <taxon>Bacteria</taxon>
        <taxon>Pseudomonadati</taxon>
        <taxon>Pseudomonadota</taxon>
        <taxon>Alphaproteobacteria</taxon>
        <taxon>Rhodobacterales</taxon>
        <taxon>Rhodobacter group</taxon>
        <taxon>Rhodobacter</taxon>
    </lineage>
</organism>
<comment type="caution">
    <text evidence="6">The sequence shown here is derived from an EMBL/GenBank/DDBJ whole genome shotgun (WGS) entry which is preliminary data.</text>
</comment>
<evidence type="ECO:0000256" key="2">
    <source>
        <dbReference type="ARBA" id="ARBA00022692"/>
    </source>
</evidence>